<gene>
    <name evidence="1" type="ORF">JKG61_17365</name>
</gene>
<comment type="caution">
    <text evidence="1">The sequence shown here is derived from an EMBL/GenBank/DDBJ whole genome shotgun (WGS) entry which is preliminary data.</text>
</comment>
<dbReference type="Proteomes" id="UP000625283">
    <property type="component" value="Unassembled WGS sequence"/>
</dbReference>
<protein>
    <submittedName>
        <fullName evidence="1">Uncharacterized protein</fullName>
    </submittedName>
</protein>
<accession>A0ABS1R9N0</accession>
<proteinExistence type="predicted"/>
<sequence>MNKFNILFLICFCPFVLFAQKKKKQDYTFHKVDKVVVDGNLTDWEGKIYNADSEFWSFGVCTDGAKLYVVVCVKDDMLQREALRNGVVVNLSYNEKKKGGAQLLFPYVDRERLRALGQDEDLNVNNIKEELLKSVRGYQISGFSKVLDGLLSFDNTYGINAVARFDDKNILVYESEIPLDLINFKSNKIALQVGINTHFFQAKKVMDSTNRPSNVRIYGANPTGATLKNPYKEETMVWFQGTIK</sequence>
<keyword evidence="2" id="KW-1185">Reference proteome</keyword>
<reference evidence="1 2" key="1">
    <citation type="submission" date="2021-01" db="EMBL/GenBank/DDBJ databases">
        <title>C459-1 draft genome sequence.</title>
        <authorList>
            <person name="Zhang X.-F."/>
        </authorList>
    </citation>
    <scope>NUCLEOTIDE SEQUENCE [LARGE SCALE GENOMIC DNA]</scope>
    <source>
        <strain evidence="2">C459-1</strain>
    </source>
</reference>
<organism evidence="1 2">
    <name type="scientific">Sphingobacterium faecale</name>
    <dbReference type="NCBI Taxonomy" id="2803775"/>
    <lineage>
        <taxon>Bacteria</taxon>
        <taxon>Pseudomonadati</taxon>
        <taxon>Bacteroidota</taxon>
        <taxon>Sphingobacteriia</taxon>
        <taxon>Sphingobacteriales</taxon>
        <taxon>Sphingobacteriaceae</taxon>
        <taxon>Sphingobacterium</taxon>
    </lineage>
</organism>
<dbReference type="RefSeq" id="WP_202104213.1">
    <property type="nucleotide sequence ID" value="NZ_JAERTY010000009.1"/>
</dbReference>
<evidence type="ECO:0000313" key="2">
    <source>
        <dbReference type="Proteomes" id="UP000625283"/>
    </source>
</evidence>
<name>A0ABS1R9N0_9SPHI</name>
<evidence type="ECO:0000313" key="1">
    <source>
        <dbReference type="EMBL" id="MBL1410531.1"/>
    </source>
</evidence>
<dbReference type="EMBL" id="JAERTY010000009">
    <property type="protein sequence ID" value="MBL1410531.1"/>
    <property type="molecule type" value="Genomic_DNA"/>
</dbReference>